<keyword evidence="11" id="KW-1185">Reference proteome</keyword>
<dbReference type="InterPro" id="IPR035906">
    <property type="entry name" value="MetI-like_sf"/>
</dbReference>
<dbReference type="InterPro" id="IPR000515">
    <property type="entry name" value="MetI-like"/>
</dbReference>
<dbReference type="SUPFAM" id="SSF161098">
    <property type="entry name" value="MetI-like"/>
    <property type="match status" value="1"/>
</dbReference>
<evidence type="ECO:0000256" key="8">
    <source>
        <dbReference type="RuleBase" id="RU363032"/>
    </source>
</evidence>
<feature type="transmembrane region" description="Helical" evidence="8">
    <location>
        <begin position="12"/>
        <end position="37"/>
    </location>
</feature>
<evidence type="ECO:0000256" key="2">
    <source>
        <dbReference type="ARBA" id="ARBA00022448"/>
    </source>
</evidence>
<dbReference type="EMBL" id="JAUSVX010000016">
    <property type="protein sequence ID" value="MDQ0473369.1"/>
    <property type="molecule type" value="Genomic_DNA"/>
</dbReference>
<keyword evidence="4" id="KW-0997">Cell inner membrane</keyword>
<evidence type="ECO:0000259" key="9">
    <source>
        <dbReference type="PROSITE" id="PS50928"/>
    </source>
</evidence>
<keyword evidence="5 8" id="KW-0812">Transmembrane</keyword>
<sequence length="265" mass="27639">MLVWSRGGRALVWSITGLAFAAVYAAPLVLIFVASIARQWNGVVPTAFTLSHYGDALSGDSGRQLWASLATAAMASLVALALGTWAALALRAVAAPSRRVLDFLFFLPSAVPSVSVGLGLLVAFSQPPLLLNGTTAIVVVAHLVLISAFVYGSVSAGLARLPVDLEPVAESLGARPFYRLRRVTLPLLAPYLIAALSLSLALSMGELGATVMVYPPGWVTLPVGIFALTDRGDIFLASALTVILILATLVVLVGLSLIPTRAAQR</sequence>
<evidence type="ECO:0000256" key="7">
    <source>
        <dbReference type="ARBA" id="ARBA00023136"/>
    </source>
</evidence>
<dbReference type="PANTHER" id="PTHR43357">
    <property type="entry name" value="INNER MEMBRANE ABC TRANSPORTER PERMEASE PROTEIN YDCV"/>
    <property type="match status" value="1"/>
</dbReference>
<evidence type="ECO:0000256" key="6">
    <source>
        <dbReference type="ARBA" id="ARBA00022989"/>
    </source>
</evidence>
<feature type="transmembrane region" description="Helical" evidence="8">
    <location>
        <begin position="65"/>
        <end position="88"/>
    </location>
</feature>
<feature type="domain" description="ABC transmembrane type-1" evidence="9">
    <location>
        <begin position="65"/>
        <end position="253"/>
    </location>
</feature>
<feature type="transmembrane region" description="Helical" evidence="8">
    <location>
        <begin position="100"/>
        <end position="124"/>
    </location>
</feature>
<evidence type="ECO:0000256" key="1">
    <source>
        <dbReference type="ARBA" id="ARBA00004429"/>
    </source>
</evidence>
<organism evidence="10 11">
    <name type="scientific">Labrys wisconsinensis</name>
    <dbReference type="NCBI Taxonomy" id="425677"/>
    <lineage>
        <taxon>Bacteria</taxon>
        <taxon>Pseudomonadati</taxon>
        <taxon>Pseudomonadota</taxon>
        <taxon>Alphaproteobacteria</taxon>
        <taxon>Hyphomicrobiales</taxon>
        <taxon>Xanthobacteraceae</taxon>
        <taxon>Labrys</taxon>
    </lineage>
</organism>
<name>A0ABU0JJC7_9HYPH</name>
<evidence type="ECO:0000256" key="5">
    <source>
        <dbReference type="ARBA" id="ARBA00022692"/>
    </source>
</evidence>
<dbReference type="PROSITE" id="PS50928">
    <property type="entry name" value="ABC_TM1"/>
    <property type="match status" value="1"/>
</dbReference>
<evidence type="ECO:0000256" key="3">
    <source>
        <dbReference type="ARBA" id="ARBA00022475"/>
    </source>
</evidence>
<dbReference type="PANTHER" id="PTHR43357:SF4">
    <property type="entry name" value="INNER MEMBRANE ABC TRANSPORTER PERMEASE PROTEIN YDCV"/>
    <property type="match status" value="1"/>
</dbReference>
<evidence type="ECO:0000313" key="11">
    <source>
        <dbReference type="Proteomes" id="UP001242480"/>
    </source>
</evidence>
<feature type="transmembrane region" description="Helical" evidence="8">
    <location>
        <begin position="234"/>
        <end position="258"/>
    </location>
</feature>
<comment type="similarity">
    <text evidence="8">Belongs to the binding-protein-dependent transport system permease family.</text>
</comment>
<protein>
    <submittedName>
        <fullName evidence="10">2-aminoethylphosphonate transport system permease protein</fullName>
    </submittedName>
</protein>
<dbReference type="Gene3D" id="1.10.3720.10">
    <property type="entry name" value="MetI-like"/>
    <property type="match status" value="1"/>
</dbReference>
<feature type="transmembrane region" description="Helical" evidence="8">
    <location>
        <begin position="130"/>
        <end position="151"/>
    </location>
</feature>
<reference evidence="10 11" key="1">
    <citation type="submission" date="2023-07" db="EMBL/GenBank/DDBJ databases">
        <title>Genomic Encyclopedia of Type Strains, Phase IV (KMG-IV): sequencing the most valuable type-strain genomes for metagenomic binning, comparative biology and taxonomic classification.</title>
        <authorList>
            <person name="Goeker M."/>
        </authorList>
    </citation>
    <scope>NUCLEOTIDE SEQUENCE [LARGE SCALE GENOMIC DNA]</scope>
    <source>
        <strain evidence="10 11">DSM 19619</strain>
    </source>
</reference>
<accession>A0ABU0JJC7</accession>
<evidence type="ECO:0000313" key="10">
    <source>
        <dbReference type="EMBL" id="MDQ0473369.1"/>
    </source>
</evidence>
<dbReference type="Proteomes" id="UP001242480">
    <property type="component" value="Unassembled WGS sequence"/>
</dbReference>
<keyword evidence="6 8" id="KW-1133">Transmembrane helix</keyword>
<dbReference type="Pfam" id="PF00528">
    <property type="entry name" value="BPD_transp_1"/>
    <property type="match status" value="1"/>
</dbReference>
<keyword evidence="7 8" id="KW-0472">Membrane</keyword>
<evidence type="ECO:0000256" key="4">
    <source>
        <dbReference type="ARBA" id="ARBA00022519"/>
    </source>
</evidence>
<gene>
    <name evidence="10" type="ORF">QO011_006405</name>
</gene>
<feature type="transmembrane region" description="Helical" evidence="8">
    <location>
        <begin position="188"/>
        <end position="214"/>
    </location>
</feature>
<dbReference type="RefSeq" id="WP_307281545.1">
    <property type="nucleotide sequence ID" value="NZ_JAUSVX010000016.1"/>
</dbReference>
<keyword evidence="2 8" id="KW-0813">Transport</keyword>
<proteinExistence type="inferred from homology"/>
<dbReference type="CDD" id="cd06261">
    <property type="entry name" value="TM_PBP2"/>
    <property type="match status" value="1"/>
</dbReference>
<comment type="caution">
    <text evidence="10">The sequence shown here is derived from an EMBL/GenBank/DDBJ whole genome shotgun (WGS) entry which is preliminary data.</text>
</comment>
<keyword evidence="3" id="KW-1003">Cell membrane</keyword>
<comment type="subcellular location">
    <subcellularLocation>
        <location evidence="1">Cell inner membrane</location>
        <topology evidence="1">Multi-pass membrane protein</topology>
    </subcellularLocation>
    <subcellularLocation>
        <location evidence="8">Cell membrane</location>
        <topology evidence="8">Multi-pass membrane protein</topology>
    </subcellularLocation>
</comment>